<dbReference type="GeneID" id="54552705"/>
<gene>
    <name evidence="3" type="ORF">EI97DRAFT_438956</name>
</gene>
<dbReference type="AlphaFoldDB" id="A0A6A6JTB3"/>
<dbReference type="EMBL" id="ML986485">
    <property type="protein sequence ID" value="KAF2279851.1"/>
    <property type="molecule type" value="Genomic_DNA"/>
</dbReference>
<sequence>MQLTLLITTALGLTAGASESQARRMAGWYSAKPPDDHILRDALYDDLGCNEARWPTYWLYVRPGAQCRFYGAPGCPQNSFRLHILGPWGPTTDLAVGPGGIGGVTHYTCWYMHKGAADQGYEGIANSTITEDGNNKNDTSGDEVHESLDTTT</sequence>
<evidence type="ECO:0000256" key="1">
    <source>
        <dbReference type="SAM" id="MobiDB-lite"/>
    </source>
</evidence>
<name>A0A6A6JTB3_WESOR</name>
<feature type="region of interest" description="Disordered" evidence="1">
    <location>
        <begin position="128"/>
        <end position="152"/>
    </location>
</feature>
<feature type="compositionally biased region" description="Polar residues" evidence="1">
    <location>
        <begin position="128"/>
        <end position="138"/>
    </location>
</feature>
<evidence type="ECO:0000256" key="2">
    <source>
        <dbReference type="SAM" id="SignalP"/>
    </source>
</evidence>
<proteinExistence type="predicted"/>
<feature type="compositionally biased region" description="Basic and acidic residues" evidence="1">
    <location>
        <begin position="142"/>
        <end position="152"/>
    </location>
</feature>
<reference evidence="3" key="1">
    <citation type="journal article" date="2020" name="Stud. Mycol.">
        <title>101 Dothideomycetes genomes: a test case for predicting lifestyles and emergence of pathogens.</title>
        <authorList>
            <person name="Haridas S."/>
            <person name="Albert R."/>
            <person name="Binder M."/>
            <person name="Bloem J."/>
            <person name="Labutti K."/>
            <person name="Salamov A."/>
            <person name="Andreopoulos B."/>
            <person name="Baker S."/>
            <person name="Barry K."/>
            <person name="Bills G."/>
            <person name="Bluhm B."/>
            <person name="Cannon C."/>
            <person name="Castanera R."/>
            <person name="Culley D."/>
            <person name="Daum C."/>
            <person name="Ezra D."/>
            <person name="Gonzalez J."/>
            <person name="Henrissat B."/>
            <person name="Kuo A."/>
            <person name="Liang C."/>
            <person name="Lipzen A."/>
            <person name="Lutzoni F."/>
            <person name="Magnuson J."/>
            <person name="Mondo S."/>
            <person name="Nolan M."/>
            <person name="Ohm R."/>
            <person name="Pangilinan J."/>
            <person name="Park H.-J."/>
            <person name="Ramirez L."/>
            <person name="Alfaro M."/>
            <person name="Sun H."/>
            <person name="Tritt A."/>
            <person name="Yoshinaga Y."/>
            <person name="Zwiers L.-H."/>
            <person name="Turgeon B."/>
            <person name="Goodwin S."/>
            <person name="Spatafora J."/>
            <person name="Crous P."/>
            <person name="Grigoriev I."/>
        </authorList>
    </citation>
    <scope>NUCLEOTIDE SEQUENCE</scope>
    <source>
        <strain evidence="3">CBS 379.55</strain>
    </source>
</reference>
<organism evidence="3 4">
    <name type="scientific">Westerdykella ornata</name>
    <dbReference type="NCBI Taxonomy" id="318751"/>
    <lineage>
        <taxon>Eukaryota</taxon>
        <taxon>Fungi</taxon>
        <taxon>Dikarya</taxon>
        <taxon>Ascomycota</taxon>
        <taxon>Pezizomycotina</taxon>
        <taxon>Dothideomycetes</taxon>
        <taxon>Pleosporomycetidae</taxon>
        <taxon>Pleosporales</taxon>
        <taxon>Sporormiaceae</taxon>
        <taxon>Westerdykella</taxon>
    </lineage>
</organism>
<keyword evidence="4" id="KW-1185">Reference proteome</keyword>
<feature type="chain" id="PRO_5025370632" evidence="2">
    <location>
        <begin position="23"/>
        <end position="152"/>
    </location>
</feature>
<feature type="signal peptide" evidence="2">
    <location>
        <begin position="1"/>
        <end position="22"/>
    </location>
</feature>
<protein>
    <submittedName>
        <fullName evidence="3">Uncharacterized protein</fullName>
    </submittedName>
</protein>
<keyword evidence="2" id="KW-0732">Signal</keyword>
<dbReference type="RefSeq" id="XP_033657390.1">
    <property type="nucleotide sequence ID" value="XM_033799530.1"/>
</dbReference>
<evidence type="ECO:0000313" key="4">
    <source>
        <dbReference type="Proteomes" id="UP000800097"/>
    </source>
</evidence>
<evidence type="ECO:0000313" key="3">
    <source>
        <dbReference type="EMBL" id="KAF2279851.1"/>
    </source>
</evidence>
<accession>A0A6A6JTB3</accession>
<dbReference type="Proteomes" id="UP000800097">
    <property type="component" value="Unassembled WGS sequence"/>
</dbReference>